<dbReference type="Proteomes" id="UP001221686">
    <property type="component" value="Unassembled WGS sequence"/>
</dbReference>
<organism evidence="2 3">
    <name type="scientific">Nannocystis bainbridge</name>
    <dbReference type="NCBI Taxonomy" id="2995303"/>
    <lineage>
        <taxon>Bacteria</taxon>
        <taxon>Pseudomonadati</taxon>
        <taxon>Myxococcota</taxon>
        <taxon>Polyangia</taxon>
        <taxon>Nannocystales</taxon>
        <taxon>Nannocystaceae</taxon>
        <taxon>Nannocystis</taxon>
    </lineage>
</organism>
<evidence type="ECO:0000256" key="1">
    <source>
        <dbReference type="SAM" id="Phobius"/>
    </source>
</evidence>
<keyword evidence="3" id="KW-1185">Reference proteome</keyword>
<proteinExistence type="predicted"/>
<evidence type="ECO:0000313" key="3">
    <source>
        <dbReference type="Proteomes" id="UP001221686"/>
    </source>
</evidence>
<dbReference type="RefSeq" id="WP_272086308.1">
    <property type="nucleotide sequence ID" value="NZ_JAQNDL010000001.1"/>
</dbReference>
<comment type="caution">
    <text evidence="2">The sequence shown here is derived from an EMBL/GenBank/DDBJ whole genome shotgun (WGS) entry which is preliminary data.</text>
</comment>
<sequence length="139" mass="14866">MLFRRVSWSSSPCANAEIRSVHRSFIGRVYVLLVVMTALLFERGQFLATPYPSASRELAAGFEAADADEAVEDDDVPPTAHQVAALRDALAAVASARFADAAGMFAAFAAAEPGAPEAGWPRSLRSAGVRCARRSGRRR</sequence>
<protein>
    <submittedName>
        <fullName evidence="2">Uncharacterized protein</fullName>
    </submittedName>
</protein>
<keyword evidence="1" id="KW-0472">Membrane</keyword>
<dbReference type="EMBL" id="JAQNDL010000001">
    <property type="protein sequence ID" value="MDC0717826.1"/>
    <property type="molecule type" value="Genomic_DNA"/>
</dbReference>
<keyword evidence="1" id="KW-1133">Transmembrane helix</keyword>
<accession>A0ABT5DZE3</accession>
<name>A0ABT5DZE3_9BACT</name>
<evidence type="ECO:0000313" key="2">
    <source>
        <dbReference type="EMBL" id="MDC0717826.1"/>
    </source>
</evidence>
<feature type="transmembrane region" description="Helical" evidence="1">
    <location>
        <begin position="25"/>
        <end position="41"/>
    </location>
</feature>
<gene>
    <name evidence="2" type="ORF">POL25_13050</name>
</gene>
<reference evidence="2 3" key="1">
    <citation type="submission" date="2022-11" db="EMBL/GenBank/DDBJ databases">
        <title>Minimal conservation of predation-associated metabolite biosynthetic gene clusters underscores biosynthetic potential of Myxococcota including descriptions for ten novel species: Archangium lansinium sp. nov., Myxococcus landrumus sp. nov., Nannocystis bai.</title>
        <authorList>
            <person name="Ahearne A."/>
            <person name="Stevens C."/>
            <person name="Dowd S."/>
        </authorList>
    </citation>
    <scope>NUCLEOTIDE SEQUENCE [LARGE SCALE GENOMIC DNA]</scope>
    <source>
        <strain evidence="2 3">BB15-2</strain>
    </source>
</reference>
<keyword evidence="1" id="KW-0812">Transmembrane</keyword>